<accession>A0A8S5T8I3</accession>
<sequence>MALFDQKNFNGEVFGAYVDRVPNLNRNELLKSGALVEKPQYAAMLPDQTGGNYITVPIKARIGGAPQNYDGGTNITADSRDTYTHGRIVVGRAHGWTEKDFSSDITGEDFMPAAEEVAEYWDDIDQETLVSTLKGIFSMTGTENKKFVDGHTYDITANTGETGKFGETTLNNAIQQALGDNKSKFALAIMHSQVATNLENLKLVSYMKGTDADGIERELALATLNGRVVLVDDNMPTKEVTVPESDTGKGDGYTYTAYTTYVLGQGAIEYTNCGAKVPYEMDRDPAKNGGEDTLYSRQRKIFSPYGISFKQSGIVSPTKEQLETGANWELANNNASSSKKYFPIKAIAIAQIVTRG</sequence>
<dbReference type="Pfam" id="PF20036">
    <property type="entry name" value="Gp13-like"/>
    <property type="match status" value="1"/>
</dbReference>
<protein>
    <submittedName>
        <fullName evidence="1">Major capsid protein</fullName>
    </submittedName>
</protein>
<name>A0A8S5T8I3_9CAUD</name>
<dbReference type="InterPro" id="IPR045404">
    <property type="entry name" value="Gp13-like"/>
</dbReference>
<evidence type="ECO:0000313" key="1">
    <source>
        <dbReference type="EMBL" id="DAF59550.1"/>
    </source>
</evidence>
<organism evidence="1">
    <name type="scientific">Siphoviridae sp. ctmIh35</name>
    <dbReference type="NCBI Taxonomy" id="2827932"/>
    <lineage>
        <taxon>Viruses</taxon>
        <taxon>Duplodnaviria</taxon>
        <taxon>Heunggongvirae</taxon>
        <taxon>Uroviricota</taxon>
        <taxon>Caudoviricetes</taxon>
    </lineage>
</organism>
<reference evidence="1" key="1">
    <citation type="journal article" date="2021" name="Proc. Natl. Acad. Sci. U.S.A.">
        <title>A Catalog of Tens of Thousands of Viruses from Human Metagenomes Reveals Hidden Associations with Chronic Diseases.</title>
        <authorList>
            <person name="Tisza M.J."/>
            <person name="Buck C.B."/>
        </authorList>
    </citation>
    <scope>NUCLEOTIDE SEQUENCE</scope>
    <source>
        <strain evidence="1">CtmIh35</strain>
    </source>
</reference>
<proteinExistence type="predicted"/>
<dbReference type="EMBL" id="BK032772">
    <property type="protein sequence ID" value="DAF59550.1"/>
    <property type="molecule type" value="Genomic_DNA"/>
</dbReference>